<keyword evidence="1" id="KW-0614">Plasmid</keyword>
<proteinExistence type="predicted"/>
<evidence type="ECO:0000313" key="1">
    <source>
        <dbReference type="EMBL" id="AUW46305.1"/>
    </source>
</evidence>
<accession>A0A2K9ZDH2</accession>
<reference evidence="1 2" key="1">
    <citation type="submission" date="2017-11" db="EMBL/GenBank/DDBJ databases">
        <title>Complete genome of Rhizobium leguminosarum Norway, an ineffective micro-symbiont.</title>
        <authorList>
            <person name="Hoffrichter A."/>
            <person name="Liang J."/>
            <person name="Brachmann A."/>
            <person name="Marin M."/>
        </authorList>
    </citation>
    <scope>NUCLEOTIDE SEQUENCE [LARGE SCALE GENOMIC DNA]</scope>
    <source>
        <strain evidence="1 2">Norway</strain>
        <plasmid evidence="2">Plasmid prln1</plasmid>
    </source>
</reference>
<organism evidence="1 2">
    <name type="scientific">Rhizobium leguminosarum</name>
    <dbReference type="NCBI Taxonomy" id="384"/>
    <lineage>
        <taxon>Bacteria</taxon>
        <taxon>Pseudomonadati</taxon>
        <taxon>Pseudomonadota</taxon>
        <taxon>Alphaproteobacteria</taxon>
        <taxon>Hyphomicrobiales</taxon>
        <taxon>Rhizobiaceae</taxon>
        <taxon>Rhizobium/Agrobacterium group</taxon>
        <taxon>Rhizobium</taxon>
    </lineage>
</organism>
<evidence type="ECO:0000313" key="2">
    <source>
        <dbReference type="Proteomes" id="UP000238523"/>
    </source>
</evidence>
<protein>
    <submittedName>
        <fullName evidence="1">Uncharacterized protein</fullName>
    </submittedName>
</protein>
<name>A0A2K9ZDH2_RHILE</name>
<geneLocation type="plasmid" evidence="2">
    <name>prln1</name>
</geneLocation>
<dbReference type="EMBL" id="CP025013">
    <property type="protein sequence ID" value="AUW46305.1"/>
    <property type="molecule type" value="Genomic_DNA"/>
</dbReference>
<gene>
    <name evidence="1" type="ORF">CUJ84_pRLN1000850</name>
</gene>
<sequence>MFIGRGTLSANVSLWGFYTFSDHELPVN</sequence>
<dbReference type="Proteomes" id="UP000238523">
    <property type="component" value="Plasmid pRLN1"/>
</dbReference>
<dbReference type="AlphaFoldDB" id="A0A2K9ZDH2"/>